<feature type="coiled-coil region" evidence="1">
    <location>
        <begin position="243"/>
        <end position="277"/>
    </location>
</feature>
<keyword evidence="4" id="KW-1185">Reference proteome</keyword>
<dbReference type="EMBL" id="JAADJG010000044">
    <property type="protein sequence ID" value="KAF4456869.1"/>
    <property type="molecule type" value="Genomic_DNA"/>
</dbReference>
<proteinExistence type="predicted"/>
<dbReference type="Proteomes" id="UP000605986">
    <property type="component" value="Unassembled WGS sequence"/>
</dbReference>
<sequence>MAVPRISRSPHLNTAFAFLQSATSLHRVAPDRAQARNATQRNAAHRTAQLGAFLGSIIPEHELSTWTRDIVDEMYHLVLLAVCEPKIPLDQVQAHIYFLIKPSANDSTGDIDNGSGERHEEQGAERGGSGANNSGERLITQEEGSSHKRQKIAPSQDQDCHEEAINPSGDTASGHFNQDRHRHRPYHLMSPTKILSQTKRRKLQDVKQRKYTFLIWLDDPPWLRKPLTPFQAFLRCVKRQHSVDALSERRRQMQQEVEAAQEELEKIELDKQDNLAIQKRIRDILKRRGSNDTGKWPDALD</sequence>
<evidence type="ECO:0000313" key="3">
    <source>
        <dbReference type="EMBL" id="KAF4456869.1"/>
    </source>
</evidence>
<organism evidence="3 4">
    <name type="scientific">Fusarium austroafricanum</name>
    <dbReference type="NCBI Taxonomy" id="2364996"/>
    <lineage>
        <taxon>Eukaryota</taxon>
        <taxon>Fungi</taxon>
        <taxon>Dikarya</taxon>
        <taxon>Ascomycota</taxon>
        <taxon>Pezizomycotina</taxon>
        <taxon>Sordariomycetes</taxon>
        <taxon>Hypocreomycetidae</taxon>
        <taxon>Hypocreales</taxon>
        <taxon>Nectriaceae</taxon>
        <taxon>Fusarium</taxon>
        <taxon>Fusarium concolor species complex</taxon>
    </lineage>
</organism>
<evidence type="ECO:0000313" key="4">
    <source>
        <dbReference type="Proteomes" id="UP000605986"/>
    </source>
</evidence>
<evidence type="ECO:0000256" key="2">
    <source>
        <dbReference type="SAM" id="MobiDB-lite"/>
    </source>
</evidence>
<feature type="compositionally biased region" description="Basic and acidic residues" evidence="2">
    <location>
        <begin position="115"/>
        <end position="124"/>
    </location>
</feature>
<gene>
    <name evidence="3" type="ORF">F53441_1080</name>
</gene>
<reference evidence="3" key="1">
    <citation type="submission" date="2020-01" db="EMBL/GenBank/DDBJ databases">
        <title>Identification and distribution of gene clusters putatively required for synthesis of sphingolipid metabolism inhibitors in phylogenetically diverse species of the filamentous fungus Fusarium.</title>
        <authorList>
            <person name="Kim H.-S."/>
            <person name="Busman M."/>
            <person name="Brown D.W."/>
            <person name="Divon H."/>
            <person name="Uhlig S."/>
            <person name="Proctor R.H."/>
        </authorList>
    </citation>
    <scope>NUCLEOTIDE SEQUENCE</scope>
    <source>
        <strain evidence="3">NRRL 53441</strain>
    </source>
</reference>
<comment type="caution">
    <text evidence="3">The sequence shown here is derived from an EMBL/GenBank/DDBJ whole genome shotgun (WGS) entry which is preliminary data.</text>
</comment>
<feature type="region of interest" description="Disordered" evidence="2">
    <location>
        <begin position="107"/>
        <end position="179"/>
    </location>
</feature>
<dbReference type="AlphaFoldDB" id="A0A8H4NZF0"/>
<keyword evidence="1" id="KW-0175">Coiled coil</keyword>
<evidence type="ECO:0000256" key="1">
    <source>
        <dbReference type="SAM" id="Coils"/>
    </source>
</evidence>
<protein>
    <submittedName>
        <fullName evidence="3">Uncharacterized protein</fullName>
    </submittedName>
</protein>
<accession>A0A8H4NZF0</accession>
<name>A0A8H4NZF0_9HYPO</name>